<keyword evidence="1" id="KW-1133">Transmembrane helix</keyword>
<reference evidence="2 3" key="1">
    <citation type="submission" date="2023-07" db="EMBL/GenBank/DDBJ databases">
        <title>Sorghum-associated microbial communities from plants grown in Nebraska, USA.</title>
        <authorList>
            <person name="Schachtman D."/>
        </authorList>
    </citation>
    <scope>NUCLEOTIDE SEQUENCE [LARGE SCALE GENOMIC DNA]</scope>
    <source>
        <strain evidence="2 3">DS1027</strain>
    </source>
</reference>
<feature type="transmembrane region" description="Helical" evidence="1">
    <location>
        <begin position="85"/>
        <end position="109"/>
    </location>
</feature>
<gene>
    <name evidence="2" type="ORF">J2792_001073</name>
</gene>
<organism evidence="2 3">
    <name type="scientific">Novosphingobium capsulatum</name>
    <dbReference type="NCBI Taxonomy" id="13688"/>
    <lineage>
        <taxon>Bacteria</taxon>
        <taxon>Pseudomonadati</taxon>
        <taxon>Pseudomonadota</taxon>
        <taxon>Alphaproteobacteria</taxon>
        <taxon>Sphingomonadales</taxon>
        <taxon>Sphingomonadaceae</taxon>
        <taxon>Novosphingobium</taxon>
    </lineage>
</organism>
<accession>A0ABU1MIQ8</accession>
<sequence length="130" mass="13758">MTEPMSPERFAALAQAYGGIDRWPAELRTAGWHLAAADPACAQALAQAEALDFKLAAWTVAPPTPALRQRMVARRRRGWIVRARLWWSAIGVGTVLAGAVAGLGAAVVIGPDRVAPRLDASVFESAGEEG</sequence>
<evidence type="ECO:0000256" key="1">
    <source>
        <dbReference type="SAM" id="Phobius"/>
    </source>
</evidence>
<keyword evidence="1" id="KW-0472">Membrane</keyword>
<evidence type="ECO:0000313" key="3">
    <source>
        <dbReference type="Proteomes" id="UP001184150"/>
    </source>
</evidence>
<evidence type="ECO:0000313" key="2">
    <source>
        <dbReference type="EMBL" id="MDR6510213.1"/>
    </source>
</evidence>
<protein>
    <submittedName>
        <fullName evidence="2">Uncharacterized protein</fullName>
    </submittedName>
</protein>
<comment type="caution">
    <text evidence="2">The sequence shown here is derived from an EMBL/GenBank/DDBJ whole genome shotgun (WGS) entry which is preliminary data.</text>
</comment>
<proteinExistence type="predicted"/>
<dbReference type="RefSeq" id="WP_156306353.1">
    <property type="nucleotide sequence ID" value="NZ_JAVDRD010000002.1"/>
</dbReference>
<keyword evidence="1" id="KW-0812">Transmembrane</keyword>
<keyword evidence="3" id="KW-1185">Reference proteome</keyword>
<name>A0ABU1MIQ8_9SPHN</name>
<dbReference type="EMBL" id="JAVDRD010000002">
    <property type="protein sequence ID" value="MDR6510213.1"/>
    <property type="molecule type" value="Genomic_DNA"/>
</dbReference>
<dbReference type="Proteomes" id="UP001184150">
    <property type="component" value="Unassembled WGS sequence"/>
</dbReference>